<comment type="caution">
    <text evidence="3">The sequence shown here is derived from an EMBL/GenBank/DDBJ whole genome shotgun (WGS) entry which is preliminary data.</text>
</comment>
<evidence type="ECO:0000313" key="4">
    <source>
        <dbReference type="Proteomes" id="UP001153365"/>
    </source>
</evidence>
<dbReference type="InterPro" id="IPR048382">
    <property type="entry name" value="BCAS3_WD40"/>
</dbReference>
<organism evidence="3 4">
    <name type="scientific">Phakopsora pachyrhizi</name>
    <name type="common">Asian soybean rust disease fungus</name>
    <dbReference type="NCBI Taxonomy" id="170000"/>
    <lineage>
        <taxon>Eukaryota</taxon>
        <taxon>Fungi</taxon>
        <taxon>Dikarya</taxon>
        <taxon>Basidiomycota</taxon>
        <taxon>Pucciniomycotina</taxon>
        <taxon>Pucciniomycetes</taxon>
        <taxon>Pucciniales</taxon>
        <taxon>Phakopsoraceae</taxon>
        <taxon>Phakopsora</taxon>
    </lineage>
</organism>
<evidence type="ECO:0000313" key="3">
    <source>
        <dbReference type="EMBL" id="CAH7666122.1"/>
    </source>
</evidence>
<dbReference type="Pfam" id="PF21034">
    <property type="entry name" value="BCAS3_WD40"/>
    <property type="match status" value="1"/>
</dbReference>
<keyword evidence="4" id="KW-1185">Reference proteome</keyword>
<dbReference type="PANTHER" id="PTHR13268:SF0">
    <property type="entry name" value="BCAS3 MICROTUBULE ASSOCIATED CELL MIGRATION FACTOR"/>
    <property type="match status" value="1"/>
</dbReference>
<feature type="region of interest" description="Disordered" evidence="1">
    <location>
        <begin position="1242"/>
        <end position="1298"/>
    </location>
</feature>
<dbReference type="InterPro" id="IPR045142">
    <property type="entry name" value="BCAS3-like"/>
</dbReference>
<dbReference type="EMBL" id="CALTRL010000043">
    <property type="protein sequence ID" value="CAH7666122.1"/>
    <property type="molecule type" value="Genomic_DNA"/>
</dbReference>
<evidence type="ECO:0000256" key="1">
    <source>
        <dbReference type="SAM" id="MobiDB-lite"/>
    </source>
</evidence>
<feature type="compositionally biased region" description="Low complexity" evidence="1">
    <location>
        <begin position="1277"/>
        <end position="1290"/>
    </location>
</feature>
<reference evidence="3" key="1">
    <citation type="submission" date="2022-06" db="EMBL/GenBank/DDBJ databases">
        <authorList>
            <consortium name="SYNGENTA / RWTH Aachen University"/>
        </authorList>
    </citation>
    <scope>NUCLEOTIDE SEQUENCE</scope>
</reference>
<feature type="region of interest" description="Disordered" evidence="1">
    <location>
        <begin position="758"/>
        <end position="784"/>
    </location>
</feature>
<feature type="compositionally biased region" description="Low complexity" evidence="1">
    <location>
        <begin position="75"/>
        <end position="93"/>
    </location>
</feature>
<accession>A0AAV0AG81</accession>
<feature type="compositionally biased region" description="Low complexity" evidence="1">
    <location>
        <begin position="1176"/>
        <end position="1188"/>
    </location>
</feature>
<dbReference type="PANTHER" id="PTHR13268">
    <property type="entry name" value="BREAST CARCINOMA AMPLIFIED SEQUENCE 3"/>
    <property type="match status" value="1"/>
</dbReference>
<proteinExistence type="predicted"/>
<sequence>MSKEIINLIINSTQGASQLPPVASIPTLLNYQSRFRILSDHQAHNRSSLSHPTKLDNSKLSHSIYPDHHSNLPLSHSTSEPNPKSSSYSPSSSNKRLSHSLDHDRILFSKWFNLSNQQRVLLLLTSAGIRLWNTDDLEGLVEICWIRFDKLFEKSLSSPPHQCHRLSGDSLSPRPNPFCLLEPISASVLPSKGDEPLLTVLLNSNQQPLSKLVIVSSQSGYIIDELDLQGIGVEIQVNNKFLVISTKLPLALRIFEWPTDRKILSLREVPFSPILDLSARPKTGEPVFCLGSSRMLAYASSKPPREREPPIATASGFSFASVPLFSDPRSPPYQNDPINSPNPFIAGFGNHHVLNSRPSVASTGSASWKNSVTSNLDSIDETARKFGGGLVSGAKYLSSWGQNLWNMNESNLSQGRSDDLGTNFSQSAPLPHLIPTHRNELSDRALTRQSETSAASFGNVKVLDLASFSAQNASNLLPLFHFKFSSEPTTFLSLNPASNFLLTSSIEGHCFHVFELRPPSRVGRSCVSLKTATSDHPSREATVWHRYKLTRGITSAEVVDVFWRWDSRVVGVLTEHGTHHLFAIHPAGGLHHPSGDQMAKSGSQTSNINSSSIFSIKTFNPVFFQPLSVTVTAFEKIKPRNLKNSISPSLSSRFSSLTSSTSPPTAGYLEHPAKGLEIISSSNSYRQLTNLSFLLPSRRLAKGDREEREKVLSEVHHRFPSALLYDPQTNSVILYQLENKKKLINVVADGVGAGLTKNSVGSAPGSSDQARPSNALHANTSAPSGLSQLMQQKFGKKNDKPDGLSDLYGHPSITSSVAVVPSIVWSLDSPLGSSDDNSRLYSFSLNKEEGSYSHEFESGDEADKGPARHEQLPQNFLGQGKDQSVGKNWSSFVELDTFSHSIHILPRSLYTCHQFEFYQLAPEVLNEEASLSEERSPEFDSSQSPDSSESQFIILYFGKMKKHKVVVRQEVLIEPGDLGSTTEGAWLEERMDGMRMVEIDSDFVNDMTRVYSSSSACLVTPRDKKTRMIYAEPIRSAVETILDGPSSRPPKYVYPGFPNGHPGKTSQPSIMSIKSVVPPVVGAMNERVRKELGKINHNSPQGKHNWRRISTGAMIEYYYNGIGETLSQKMGNLNNNKVGVAREEEETSSLSFEEDEVIRIESSSVNGIFDIQLPSSSSMTSFTTSSQSNRREEANFKEMENGCAIEEEGLEGPALDRWDAWSFDEEDFEVGVPPKSKTVECHNEETQRSIRMLDGGGNELQPKRRGKGDLIDFDNLSGGSSSGVSTSTSTGEEDSKGK</sequence>
<evidence type="ECO:0000259" key="2">
    <source>
        <dbReference type="Pfam" id="PF21034"/>
    </source>
</evidence>
<dbReference type="GO" id="GO:0005737">
    <property type="term" value="C:cytoplasm"/>
    <property type="evidence" value="ECO:0007669"/>
    <property type="project" value="TreeGrafter"/>
</dbReference>
<feature type="region of interest" description="Disordered" evidence="1">
    <location>
        <begin position="43"/>
        <end position="62"/>
    </location>
</feature>
<dbReference type="GO" id="GO:0006914">
    <property type="term" value="P:autophagy"/>
    <property type="evidence" value="ECO:0007669"/>
    <property type="project" value="InterPro"/>
</dbReference>
<feature type="domain" description="BCAS3 WD40" evidence="2">
    <location>
        <begin position="480"/>
        <end position="590"/>
    </location>
</feature>
<gene>
    <name evidence="3" type="ORF">PPACK8108_LOCUS443</name>
</gene>
<feature type="region of interest" description="Disordered" evidence="1">
    <location>
        <begin position="71"/>
        <end position="96"/>
    </location>
</feature>
<dbReference type="Proteomes" id="UP001153365">
    <property type="component" value="Unassembled WGS sequence"/>
</dbReference>
<dbReference type="GO" id="GO:0042594">
    <property type="term" value="P:response to starvation"/>
    <property type="evidence" value="ECO:0007669"/>
    <property type="project" value="TreeGrafter"/>
</dbReference>
<feature type="compositionally biased region" description="Basic and acidic residues" evidence="1">
    <location>
        <begin position="53"/>
        <end position="62"/>
    </location>
</feature>
<name>A0AAV0AG81_PHAPC</name>
<protein>
    <submittedName>
        <fullName evidence="3">Expressed protein</fullName>
    </submittedName>
</protein>
<feature type="region of interest" description="Disordered" evidence="1">
    <location>
        <begin position="1176"/>
        <end position="1197"/>
    </location>
</feature>